<evidence type="ECO:0000313" key="2">
    <source>
        <dbReference type="Proteomes" id="UP001143543"/>
    </source>
</evidence>
<name>A0ABQ5MK31_9FLAO</name>
<protein>
    <submittedName>
        <fullName evidence="1">DUF4835 domain-containing protein</fullName>
    </submittedName>
</protein>
<dbReference type="InterPro" id="IPR032274">
    <property type="entry name" value="DUF4835"/>
</dbReference>
<reference evidence="1" key="1">
    <citation type="submission" date="2022-07" db="EMBL/GenBank/DDBJ databases">
        <title>Taxonomy of Novel Oxalotrophic and Methylotrophic Bacteria.</title>
        <authorList>
            <person name="Sahin N."/>
            <person name="Tani A."/>
        </authorList>
    </citation>
    <scope>NUCLEOTIDE SEQUENCE</scope>
    <source>
        <strain evidence="1">Y10</strain>
    </source>
</reference>
<dbReference type="Proteomes" id="UP001143543">
    <property type="component" value="Unassembled WGS sequence"/>
</dbReference>
<comment type="caution">
    <text evidence="1">The sequence shown here is derived from an EMBL/GenBank/DDBJ whole genome shotgun (WGS) entry which is preliminary data.</text>
</comment>
<proteinExistence type="predicted"/>
<accession>A0ABQ5MK31</accession>
<dbReference type="RefSeq" id="WP_281765369.1">
    <property type="nucleotide sequence ID" value="NZ_BRVO01000002.1"/>
</dbReference>
<gene>
    <name evidence="1" type="ORF">Y10_21110</name>
</gene>
<keyword evidence="2" id="KW-1185">Reference proteome</keyword>
<sequence length="294" mass="34032">MRNWILLVFICITGVIKAQELNCKITVNSQKISQTNQQVFSTLETALNEFMNNRKWTNKTYKPEERIDCNMLITVDSYENNNFSATIQVQSSRPVYNSSYITPVLNINDKQFSFTYQEFEPLYYNENRFESNLTSVMAFYAYVIIGVDADTFKMRGGTMFFNQAKKVVNIAQSGNNVGWKQNDGNRTRFELIDNLLSNFYREYRTVMYNYHLKGMDLMSSKPEMAKKTIASSIQLFKSMNARRPNSYLLQAFFDAKADEVSQIYSGGPQINTTQLVATLNNIMPNYSGSWKKIE</sequence>
<organism evidence="1 2">
    <name type="scientific">Neptunitalea lumnitzerae</name>
    <dbReference type="NCBI Taxonomy" id="2965509"/>
    <lineage>
        <taxon>Bacteria</taxon>
        <taxon>Pseudomonadati</taxon>
        <taxon>Bacteroidota</taxon>
        <taxon>Flavobacteriia</taxon>
        <taxon>Flavobacteriales</taxon>
        <taxon>Flavobacteriaceae</taxon>
        <taxon>Neptunitalea</taxon>
    </lineage>
</organism>
<dbReference type="Pfam" id="PF16119">
    <property type="entry name" value="DUF4835"/>
    <property type="match status" value="1"/>
</dbReference>
<dbReference type="EMBL" id="BRVO01000002">
    <property type="protein sequence ID" value="GLB49743.1"/>
    <property type="molecule type" value="Genomic_DNA"/>
</dbReference>
<evidence type="ECO:0000313" key="1">
    <source>
        <dbReference type="EMBL" id="GLB49743.1"/>
    </source>
</evidence>